<name>A0A4Y2JWC6_ARAVE</name>
<organism evidence="1 2">
    <name type="scientific">Araneus ventricosus</name>
    <name type="common">Orbweaver spider</name>
    <name type="synonym">Epeira ventricosa</name>
    <dbReference type="NCBI Taxonomy" id="182803"/>
    <lineage>
        <taxon>Eukaryota</taxon>
        <taxon>Metazoa</taxon>
        <taxon>Ecdysozoa</taxon>
        <taxon>Arthropoda</taxon>
        <taxon>Chelicerata</taxon>
        <taxon>Arachnida</taxon>
        <taxon>Araneae</taxon>
        <taxon>Araneomorphae</taxon>
        <taxon>Entelegynae</taxon>
        <taxon>Araneoidea</taxon>
        <taxon>Araneidae</taxon>
        <taxon>Araneus</taxon>
    </lineage>
</organism>
<dbReference type="AlphaFoldDB" id="A0A4Y2JWC6"/>
<protein>
    <submittedName>
        <fullName evidence="1">Uncharacterized protein</fullName>
    </submittedName>
</protein>
<comment type="caution">
    <text evidence="1">The sequence shown here is derived from an EMBL/GenBank/DDBJ whole genome shotgun (WGS) entry which is preliminary data.</text>
</comment>
<reference evidence="1 2" key="1">
    <citation type="journal article" date="2019" name="Sci. Rep.">
        <title>Orb-weaving spider Araneus ventricosus genome elucidates the spidroin gene catalogue.</title>
        <authorList>
            <person name="Kono N."/>
            <person name="Nakamura H."/>
            <person name="Ohtoshi R."/>
            <person name="Moran D.A.P."/>
            <person name="Shinohara A."/>
            <person name="Yoshida Y."/>
            <person name="Fujiwara M."/>
            <person name="Mori M."/>
            <person name="Tomita M."/>
            <person name="Arakawa K."/>
        </authorList>
    </citation>
    <scope>NUCLEOTIDE SEQUENCE [LARGE SCALE GENOMIC DNA]</scope>
</reference>
<evidence type="ECO:0000313" key="2">
    <source>
        <dbReference type="Proteomes" id="UP000499080"/>
    </source>
</evidence>
<dbReference type="EMBL" id="BGPR01003940">
    <property type="protein sequence ID" value="GBM94137.1"/>
    <property type="molecule type" value="Genomic_DNA"/>
</dbReference>
<sequence>MEDISSGNGIYFSYMPSLLHIASVKIVSHLLKDFEIGRMLDKDRPMRSRHYEPWRIELWRSIERTAEEKLPPLPPSLGTKVVGFLRPMYYQVIGWLLDNDLYWVGHIYFYIKCDVFCWKSDGRIDRERTAKEIIHKELFDLKDCFILACTYYLTHEIIVLWGRIKKDRLKRSCRKGINPAVRFWMKYLKKGQVKPMDELTKKYFHPLNVGPKDISFRLSCYFSFLPQEFRQFYLLSHLFSTIHTDDIALCLNQMDERERMELFQLNPTNALIHCIQWPFYALFLKAANEFSSYLRLDDFYRVLDHMITFYILEGWDFYEPFNEFWNLIPDSYKDEIKEDEKYFNVIEAILKYNKINPPEPLMEIIGKYYFG</sequence>
<dbReference type="Proteomes" id="UP000499080">
    <property type="component" value="Unassembled WGS sequence"/>
</dbReference>
<keyword evidence="2" id="KW-1185">Reference proteome</keyword>
<evidence type="ECO:0000313" key="1">
    <source>
        <dbReference type="EMBL" id="GBM94137.1"/>
    </source>
</evidence>
<dbReference type="OrthoDB" id="6414224at2759"/>
<accession>A0A4Y2JWC6</accession>
<proteinExistence type="predicted"/>
<gene>
    <name evidence="1" type="ORF">AVEN_57000_1</name>
</gene>